<proteinExistence type="inferred from homology"/>
<dbReference type="RefSeq" id="WP_180283210.1">
    <property type="nucleotide sequence ID" value="NZ_JABFDB010000011.1"/>
</dbReference>
<keyword evidence="7 8" id="KW-0472">Membrane</keyword>
<evidence type="ECO:0000256" key="6">
    <source>
        <dbReference type="ARBA" id="ARBA00022989"/>
    </source>
</evidence>
<accession>A0ABX2TFJ4</accession>
<comment type="subcellular location">
    <subcellularLocation>
        <location evidence="1">Cell membrane</location>
        <topology evidence="1">Multi-pass membrane protein</topology>
    </subcellularLocation>
</comment>
<feature type="transmembrane region" description="Helical" evidence="8">
    <location>
        <begin position="107"/>
        <end position="129"/>
    </location>
</feature>
<dbReference type="EMBL" id="JABFDB010000011">
    <property type="protein sequence ID" value="NYZ21455.1"/>
    <property type="molecule type" value="Genomic_DNA"/>
</dbReference>
<evidence type="ECO:0000256" key="8">
    <source>
        <dbReference type="SAM" id="Phobius"/>
    </source>
</evidence>
<dbReference type="Proteomes" id="UP000584642">
    <property type="component" value="Unassembled WGS sequence"/>
</dbReference>
<keyword evidence="3" id="KW-1003">Cell membrane</keyword>
<evidence type="ECO:0000256" key="1">
    <source>
        <dbReference type="ARBA" id="ARBA00004651"/>
    </source>
</evidence>
<evidence type="ECO:0000256" key="7">
    <source>
        <dbReference type="ARBA" id="ARBA00023136"/>
    </source>
</evidence>
<keyword evidence="5" id="KW-0133">Cell shape</keyword>
<feature type="transmembrane region" description="Helical" evidence="8">
    <location>
        <begin position="141"/>
        <end position="161"/>
    </location>
</feature>
<comment type="caution">
    <text evidence="9">The sequence shown here is derived from an EMBL/GenBank/DDBJ whole genome shotgun (WGS) entry which is preliminary data.</text>
</comment>
<name>A0ABX2TFJ4_9PROT</name>
<sequence length="170" mass="19010">MTITFWQRIDRAGRNLAPFAVTVFLVLVGMVPLHLPLYAPVAPALALMAVYYWTIHRPDLLRPSAVFLIGLLQDLLSGSPLGLNALVLLAVHWVVLNQRRYFLTGTFALMWFGFGLIVLGAAFLQWAAYSALNATLMRLDTALGQAMLTLALFPMFAWLFVRIHRAFLHG</sequence>
<dbReference type="InterPro" id="IPR007227">
    <property type="entry name" value="Cell_shape_determining_MreD"/>
</dbReference>
<reference evidence="9 10" key="1">
    <citation type="submission" date="2020-05" db="EMBL/GenBank/DDBJ databases">
        <title>Azospirillum oleiclasticum sp. nov, a nitrogen-fixing and heavy crude oil-emulsifying bacterium isolated from the crude oil of Yumen Oilfield.</title>
        <authorList>
            <person name="Wu D."/>
            <person name="Cai M."/>
            <person name="Zhang X."/>
        </authorList>
    </citation>
    <scope>NUCLEOTIDE SEQUENCE [LARGE SCALE GENOMIC DNA]</scope>
    <source>
        <strain evidence="9 10">ROY-1-1-2</strain>
    </source>
</reference>
<dbReference type="NCBIfam" id="TIGR03426">
    <property type="entry name" value="shape_MreD"/>
    <property type="match status" value="1"/>
</dbReference>
<evidence type="ECO:0000313" key="9">
    <source>
        <dbReference type="EMBL" id="NYZ21455.1"/>
    </source>
</evidence>
<evidence type="ECO:0000313" key="10">
    <source>
        <dbReference type="Proteomes" id="UP000584642"/>
    </source>
</evidence>
<evidence type="ECO:0000256" key="3">
    <source>
        <dbReference type="ARBA" id="ARBA00022475"/>
    </source>
</evidence>
<evidence type="ECO:0000256" key="5">
    <source>
        <dbReference type="ARBA" id="ARBA00022960"/>
    </source>
</evidence>
<keyword evidence="10" id="KW-1185">Reference proteome</keyword>
<evidence type="ECO:0000256" key="4">
    <source>
        <dbReference type="ARBA" id="ARBA00022692"/>
    </source>
</evidence>
<feature type="transmembrane region" description="Helical" evidence="8">
    <location>
        <begin position="66"/>
        <end position="95"/>
    </location>
</feature>
<feature type="transmembrane region" description="Helical" evidence="8">
    <location>
        <begin position="37"/>
        <end position="54"/>
    </location>
</feature>
<protein>
    <submittedName>
        <fullName evidence="9">Rod shape-determining protein MreD</fullName>
    </submittedName>
</protein>
<keyword evidence="4 8" id="KW-0812">Transmembrane</keyword>
<gene>
    <name evidence="9" type="primary">mreD</name>
    <name evidence="9" type="ORF">HND93_17205</name>
</gene>
<keyword evidence="6 8" id="KW-1133">Transmembrane helix</keyword>
<evidence type="ECO:0000256" key="2">
    <source>
        <dbReference type="ARBA" id="ARBA00007776"/>
    </source>
</evidence>
<organism evidence="9 10">
    <name type="scientific">Azospirillum oleiclasticum</name>
    <dbReference type="NCBI Taxonomy" id="2735135"/>
    <lineage>
        <taxon>Bacteria</taxon>
        <taxon>Pseudomonadati</taxon>
        <taxon>Pseudomonadota</taxon>
        <taxon>Alphaproteobacteria</taxon>
        <taxon>Rhodospirillales</taxon>
        <taxon>Azospirillaceae</taxon>
        <taxon>Azospirillum</taxon>
    </lineage>
</organism>
<dbReference type="Pfam" id="PF04093">
    <property type="entry name" value="MreD"/>
    <property type="match status" value="1"/>
</dbReference>
<comment type="similarity">
    <text evidence="2">Belongs to the MreD family.</text>
</comment>